<evidence type="ECO:0000256" key="3">
    <source>
        <dbReference type="ARBA" id="ARBA00022737"/>
    </source>
</evidence>
<gene>
    <name evidence="6" type="primary">ORF31624</name>
</gene>
<evidence type="ECO:0000313" key="6">
    <source>
        <dbReference type="EMBL" id="CEK57979.1"/>
    </source>
</evidence>
<keyword evidence="1 4" id="KW-0728">SH3 domain</keyword>
<name>A0A0B6YP09_9EUPU</name>
<dbReference type="InterPro" id="IPR001452">
    <property type="entry name" value="SH3_domain"/>
</dbReference>
<keyword evidence="3" id="KW-0677">Repeat</keyword>
<reference evidence="6" key="1">
    <citation type="submission" date="2014-12" db="EMBL/GenBank/DDBJ databases">
        <title>Insight into the proteome of Arion vulgaris.</title>
        <authorList>
            <person name="Aradska J."/>
            <person name="Bulat T."/>
            <person name="Smidak R."/>
            <person name="Sarate P."/>
            <person name="Gangsoo J."/>
            <person name="Sialana F."/>
            <person name="Bilban M."/>
            <person name="Lubec G."/>
        </authorList>
    </citation>
    <scope>NUCLEOTIDE SEQUENCE</scope>
    <source>
        <tissue evidence="6">Skin</tissue>
    </source>
</reference>
<dbReference type="AlphaFoldDB" id="A0A0B6YP09"/>
<feature type="domain" description="SH3" evidence="5">
    <location>
        <begin position="66"/>
        <end position="104"/>
    </location>
</feature>
<dbReference type="Pfam" id="PF17902">
    <property type="entry name" value="SH3_10"/>
    <property type="match status" value="1"/>
</dbReference>
<evidence type="ECO:0000256" key="2">
    <source>
        <dbReference type="ARBA" id="ARBA00022553"/>
    </source>
</evidence>
<feature type="non-terminal residue" evidence="6">
    <location>
        <position position="104"/>
    </location>
</feature>
<dbReference type="Gene3D" id="2.30.30.40">
    <property type="entry name" value="SH3 Domains"/>
    <property type="match status" value="1"/>
</dbReference>
<dbReference type="EMBL" id="HACG01011114">
    <property type="protein sequence ID" value="CEK57979.1"/>
    <property type="molecule type" value="Transcribed_RNA"/>
</dbReference>
<accession>A0A0B6YP09</accession>
<keyword evidence="2" id="KW-0597">Phosphoprotein</keyword>
<evidence type="ECO:0000256" key="1">
    <source>
        <dbReference type="ARBA" id="ARBA00022443"/>
    </source>
</evidence>
<dbReference type="Gene3D" id="1.20.58.60">
    <property type="match status" value="1"/>
</dbReference>
<sequence>EDMVTFLQWLDSPTVRAPVKTTDPEAISNHFKALTNKLLDYQGRVDHLTERSRTVHPIHYRKELPDWPVKARALVKYEHMQVSLEKDDVVTVLDNSDAERWMVR</sequence>
<evidence type="ECO:0000259" key="5">
    <source>
        <dbReference type="PROSITE" id="PS50002"/>
    </source>
</evidence>
<proteinExistence type="predicted"/>
<dbReference type="SUPFAM" id="SSF50044">
    <property type="entry name" value="SH3-domain"/>
    <property type="match status" value="1"/>
</dbReference>
<dbReference type="InterPro" id="IPR036028">
    <property type="entry name" value="SH3-like_dom_sf"/>
</dbReference>
<dbReference type="InterPro" id="IPR041615">
    <property type="entry name" value="Desmoplakin_SH3"/>
</dbReference>
<protein>
    <recommendedName>
        <fullName evidence="5">SH3 domain-containing protein</fullName>
    </recommendedName>
</protein>
<organism evidence="6">
    <name type="scientific">Arion vulgaris</name>
    <dbReference type="NCBI Taxonomy" id="1028688"/>
    <lineage>
        <taxon>Eukaryota</taxon>
        <taxon>Metazoa</taxon>
        <taxon>Spiralia</taxon>
        <taxon>Lophotrochozoa</taxon>
        <taxon>Mollusca</taxon>
        <taxon>Gastropoda</taxon>
        <taxon>Heterobranchia</taxon>
        <taxon>Euthyneura</taxon>
        <taxon>Panpulmonata</taxon>
        <taxon>Eupulmonata</taxon>
        <taxon>Stylommatophora</taxon>
        <taxon>Helicina</taxon>
        <taxon>Arionoidea</taxon>
        <taxon>Arionidae</taxon>
        <taxon>Arion</taxon>
    </lineage>
</organism>
<feature type="non-terminal residue" evidence="6">
    <location>
        <position position="1"/>
    </location>
</feature>
<dbReference type="PROSITE" id="PS50002">
    <property type="entry name" value="SH3"/>
    <property type="match status" value="1"/>
</dbReference>
<evidence type="ECO:0000256" key="4">
    <source>
        <dbReference type="PROSITE-ProRule" id="PRU00192"/>
    </source>
</evidence>